<dbReference type="Proteomes" id="UP000700596">
    <property type="component" value="Unassembled WGS sequence"/>
</dbReference>
<evidence type="ECO:0000259" key="2">
    <source>
        <dbReference type="Pfam" id="PF00561"/>
    </source>
</evidence>
<dbReference type="InterPro" id="IPR000073">
    <property type="entry name" value="AB_hydrolase_1"/>
</dbReference>
<feature type="region of interest" description="Disordered" evidence="1">
    <location>
        <begin position="18"/>
        <end position="47"/>
    </location>
</feature>
<name>A0A9P9D9Z1_9PLEO</name>
<dbReference type="Pfam" id="PF00561">
    <property type="entry name" value="Abhydrolase_1"/>
    <property type="match status" value="1"/>
</dbReference>
<dbReference type="Gene3D" id="3.40.50.1820">
    <property type="entry name" value="alpha/beta hydrolase"/>
    <property type="match status" value="1"/>
</dbReference>
<evidence type="ECO:0000313" key="3">
    <source>
        <dbReference type="EMBL" id="KAH7115016.1"/>
    </source>
</evidence>
<accession>A0A9P9D9Z1</accession>
<dbReference type="AlphaFoldDB" id="A0A9P9D9Z1"/>
<dbReference type="GO" id="GO:0016787">
    <property type="term" value="F:hydrolase activity"/>
    <property type="evidence" value="ECO:0007669"/>
    <property type="project" value="UniProtKB-KW"/>
</dbReference>
<comment type="caution">
    <text evidence="3">The sequence shown here is derived from an EMBL/GenBank/DDBJ whole genome shotgun (WGS) entry which is preliminary data.</text>
</comment>
<dbReference type="OrthoDB" id="294702at2759"/>
<organism evidence="3 4">
    <name type="scientific">Dendryphion nanum</name>
    <dbReference type="NCBI Taxonomy" id="256645"/>
    <lineage>
        <taxon>Eukaryota</taxon>
        <taxon>Fungi</taxon>
        <taxon>Dikarya</taxon>
        <taxon>Ascomycota</taxon>
        <taxon>Pezizomycotina</taxon>
        <taxon>Dothideomycetes</taxon>
        <taxon>Pleosporomycetidae</taxon>
        <taxon>Pleosporales</taxon>
        <taxon>Torulaceae</taxon>
        <taxon>Dendryphion</taxon>
    </lineage>
</organism>
<keyword evidence="4" id="KW-1185">Reference proteome</keyword>
<dbReference type="PANTHER" id="PTHR45763:SF46">
    <property type="entry name" value="AB HYDROLASE-1 DOMAIN-CONTAINING PROTEIN"/>
    <property type="match status" value="1"/>
</dbReference>
<evidence type="ECO:0000313" key="4">
    <source>
        <dbReference type="Proteomes" id="UP000700596"/>
    </source>
</evidence>
<gene>
    <name evidence="3" type="ORF">B0J11DRAFT_470583</name>
</gene>
<proteinExistence type="predicted"/>
<dbReference type="SUPFAM" id="SSF53474">
    <property type="entry name" value="alpha/beta-Hydrolases"/>
    <property type="match status" value="1"/>
</dbReference>
<evidence type="ECO:0000256" key="1">
    <source>
        <dbReference type="SAM" id="MobiDB-lite"/>
    </source>
</evidence>
<protein>
    <submittedName>
        <fullName evidence="3">Alpha/beta hydrolase fold protein</fullName>
    </submittedName>
</protein>
<feature type="compositionally biased region" description="Polar residues" evidence="1">
    <location>
        <begin position="18"/>
        <end position="33"/>
    </location>
</feature>
<dbReference type="InterPro" id="IPR029058">
    <property type="entry name" value="AB_hydrolase_fold"/>
</dbReference>
<reference evidence="3" key="1">
    <citation type="journal article" date="2021" name="Nat. Commun.">
        <title>Genetic determinants of endophytism in the Arabidopsis root mycobiome.</title>
        <authorList>
            <person name="Mesny F."/>
            <person name="Miyauchi S."/>
            <person name="Thiergart T."/>
            <person name="Pickel B."/>
            <person name="Atanasova L."/>
            <person name="Karlsson M."/>
            <person name="Huettel B."/>
            <person name="Barry K.W."/>
            <person name="Haridas S."/>
            <person name="Chen C."/>
            <person name="Bauer D."/>
            <person name="Andreopoulos W."/>
            <person name="Pangilinan J."/>
            <person name="LaButti K."/>
            <person name="Riley R."/>
            <person name="Lipzen A."/>
            <person name="Clum A."/>
            <person name="Drula E."/>
            <person name="Henrissat B."/>
            <person name="Kohler A."/>
            <person name="Grigoriev I.V."/>
            <person name="Martin F.M."/>
            <person name="Hacquard S."/>
        </authorList>
    </citation>
    <scope>NUCLEOTIDE SEQUENCE</scope>
    <source>
        <strain evidence="3">MPI-CAGE-CH-0243</strain>
    </source>
</reference>
<dbReference type="PANTHER" id="PTHR45763">
    <property type="entry name" value="HYDROLASE, ALPHA/BETA FOLD FAMILY PROTEIN, EXPRESSED-RELATED"/>
    <property type="match status" value="1"/>
</dbReference>
<feature type="domain" description="AB hydrolase-1" evidence="2">
    <location>
        <begin position="67"/>
        <end position="318"/>
    </location>
</feature>
<keyword evidence="3" id="KW-0378">Hydrolase</keyword>
<dbReference type="EMBL" id="JAGMWT010000016">
    <property type="protein sequence ID" value="KAH7115016.1"/>
    <property type="molecule type" value="Genomic_DNA"/>
</dbReference>
<sequence>MSLLSKFKAFLGFASPNASIKPPTTSDTTTHPAQTHFRPHDESSDTVTLPDGRKLGYAQYGSLTGKAILYMHGLPGSRLEGAHFHDIGLELGARIISVDRPGMGLSSPQPKRTLLGFAKDVGHLTDHLGLESYAVLGASGGGPSVLACAAGLPGRLKCVSIVCGLGPPDIGMSGAGWMHRLAFPWGYRLAPYWMGRLFWKMDATGRLDLSDEERLALLLRPGSMLQKSANGKDSDIMANKHFLRLSLRSSREAFAQGYDAVWDDGRLMCRDFGFRVQDIRPDLPVQLWYGKYDYAVPVNHGLQVAARLGGSDRVQLRVEDESHAGIFFHWKREIIENLLSKM</sequence>